<accession>A0A037ZHT3</accession>
<feature type="transmembrane region" description="Helical" evidence="1">
    <location>
        <begin position="6"/>
        <end position="32"/>
    </location>
</feature>
<keyword evidence="1" id="KW-1133">Transmembrane helix</keyword>
<keyword evidence="1" id="KW-0472">Membrane</keyword>
<organism evidence="2 3">
    <name type="scientific">Actibacterium mucosum KCTC 23349</name>
    <dbReference type="NCBI Taxonomy" id="1454373"/>
    <lineage>
        <taxon>Bacteria</taxon>
        <taxon>Pseudomonadati</taxon>
        <taxon>Pseudomonadota</taxon>
        <taxon>Alphaproteobacteria</taxon>
        <taxon>Rhodobacterales</taxon>
        <taxon>Roseobacteraceae</taxon>
        <taxon>Actibacterium</taxon>
    </lineage>
</organism>
<feature type="transmembrane region" description="Helical" evidence="1">
    <location>
        <begin position="44"/>
        <end position="66"/>
    </location>
</feature>
<dbReference type="STRING" id="1454373.ACMU_09505"/>
<proteinExistence type="predicted"/>
<protein>
    <submittedName>
        <fullName evidence="2">Uncharacterized protein</fullName>
    </submittedName>
</protein>
<evidence type="ECO:0000313" key="3">
    <source>
        <dbReference type="Proteomes" id="UP000026249"/>
    </source>
</evidence>
<feature type="transmembrane region" description="Helical" evidence="1">
    <location>
        <begin position="189"/>
        <end position="212"/>
    </location>
</feature>
<dbReference type="RefSeq" id="WP_051588151.1">
    <property type="nucleotide sequence ID" value="NZ_JFKE01000003.1"/>
</dbReference>
<name>A0A037ZHT3_9RHOB</name>
<gene>
    <name evidence="2" type="ORF">ACMU_09505</name>
</gene>
<reference evidence="2 3" key="1">
    <citation type="submission" date="2014-03" db="EMBL/GenBank/DDBJ databases">
        <title>Draft Genome Sequence of Actibacterium mucosum KCTC 23349, a Marine Alphaproteobacterium with Complex Ionic Requirements Isolated from Mediterranean Seawater at Malvarrosa Beach, Valencia, Spain.</title>
        <authorList>
            <person name="Arahal D.R."/>
            <person name="Shao Z."/>
            <person name="Lai Q."/>
            <person name="Pujalte M.J."/>
        </authorList>
    </citation>
    <scope>NUCLEOTIDE SEQUENCE [LARGE SCALE GENOMIC DNA]</scope>
    <source>
        <strain evidence="2 3">KCTC 23349</strain>
    </source>
</reference>
<keyword evidence="3" id="KW-1185">Reference proteome</keyword>
<dbReference type="AlphaFoldDB" id="A0A037ZHT3"/>
<evidence type="ECO:0000256" key="1">
    <source>
        <dbReference type="SAM" id="Phobius"/>
    </source>
</evidence>
<comment type="caution">
    <text evidence="2">The sequence shown here is derived from an EMBL/GenBank/DDBJ whole genome shotgun (WGS) entry which is preliminary data.</text>
</comment>
<evidence type="ECO:0000313" key="2">
    <source>
        <dbReference type="EMBL" id="KAJ55990.1"/>
    </source>
</evidence>
<dbReference type="OrthoDB" id="6369004at2"/>
<keyword evidence="1" id="KW-0812">Transmembrane</keyword>
<dbReference type="EMBL" id="JFKE01000003">
    <property type="protein sequence ID" value="KAJ55990.1"/>
    <property type="molecule type" value="Genomic_DNA"/>
</dbReference>
<feature type="transmembrane region" description="Helical" evidence="1">
    <location>
        <begin position="158"/>
        <end position="183"/>
    </location>
</feature>
<dbReference type="Proteomes" id="UP000026249">
    <property type="component" value="Unassembled WGS sequence"/>
</dbReference>
<feature type="transmembrane region" description="Helical" evidence="1">
    <location>
        <begin position="72"/>
        <end position="105"/>
    </location>
</feature>
<sequence length="216" mass="23059">MIGPVTLRWVLVLTLWVALFGGGAMVGGFFLMEAEVLADEDNRFAMNKMVLMILALFVVASALPFVPGAEIGWIMLAAFGAPVVLPVYLCMVLALSLAFCMGRLVPPAMLQRVFRFLNLRRAAELVERTAGMTPHERQAVLAERAPAAIGPALLRHRYLALAVAFNIPGNSVAGGGGGLALFAGLSRLFSWPGFLACVLLAVAPIPAMVWVLGWSP</sequence>